<proteinExistence type="predicted"/>
<dbReference type="Proteomes" id="UP001381693">
    <property type="component" value="Unassembled WGS sequence"/>
</dbReference>
<evidence type="ECO:0000313" key="2">
    <source>
        <dbReference type="Proteomes" id="UP001381693"/>
    </source>
</evidence>
<feature type="non-terminal residue" evidence="1">
    <location>
        <position position="56"/>
    </location>
</feature>
<name>A0AAN8WID5_HALRR</name>
<protein>
    <submittedName>
        <fullName evidence="1">Uncharacterized protein</fullName>
    </submittedName>
</protein>
<comment type="caution">
    <text evidence="1">The sequence shown here is derived from an EMBL/GenBank/DDBJ whole genome shotgun (WGS) entry which is preliminary data.</text>
</comment>
<accession>A0AAN8WID5</accession>
<feature type="non-terminal residue" evidence="1">
    <location>
        <position position="1"/>
    </location>
</feature>
<reference evidence="1 2" key="1">
    <citation type="submission" date="2023-11" db="EMBL/GenBank/DDBJ databases">
        <title>Halocaridina rubra genome assembly.</title>
        <authorList>
            <person name="Smith C."/>
        </authorList>
    </citation>
    <scope>NUCLEOTIDE SEQUENCE [LARGE SCALE GENOMIC DNA]</scope>
    <source>
        <strain evidence="1">EP-1</strain>
        <tissue evidence="1">Whole</tissue>
    </source>
</reference>
<gene>
    <name evidence="1" type="ORF">SK128_011310</name>
</gene>
<keyword evidence="2" id="KW-1185">Reference proteome</keyword>
<sequence length="56" mass="6133">IQNRGGYAQYPAPPHLVDFHNTQGKTEVALLFPPPREINAPISKAVLRHNPTDGST</sequence>
<organism evidence="1 2">
    <name type="scientific">Halocaridina rubra</name>
    <name type="common">Hawaiian red shrimp</name>
    <dbReference type="NCBI Taxonomy" id="373956"/>
    <lineage>
        <taxon>Eukaryota</taxon>
        <taxon>Metazoa</taxon>
        <taxon>Ecdysozoa</taxon>
        <taxon>Arthropoda</taxon>
        <taxon>Crustacea</taxon>
        <taxon>Multicrustacea</taxon>
        <taxon>Malacostraca</taxon>
        <taxon>Eumalacostraca</taxon>
        <taxon>Eucarida</taxon>
        <taxon>Decapoda</taxon>
        <taxon>Pleocyemata</taxon>
        <taxon>Caridea</taxon>
        <taxon>Atyoidea</taxon>
        <taxon>Atyidae</taxon>
        <taxon>Halocaridina</taxon>
    </lineage>
</organism>
<evidence type="ECO:0000313" key="1">
    <source>
        <dbReference type="EMBL" id="KAK7014437.1"/>
    </source>
</evidence>
<dbReference type="EMBL" id="JAXCGZ010023285">
    <property type="protein sequence ID" value="KAK7014437.1"/>
    <property type="molecule type" value="Genomic_DNA"/>
</dbReference>
<dbReference type="AlphaFoldDB" id="A0AAN8WID5"/>